<dbReference type="EC" id="2.4.2.22" evidence="8"/>
<evidence type="ECO:0000256" key="5">
    <source>
        <dbReference type="ARBA" id="ARBA00022726"/>
    </source>
</evidence>
<feature type="binding site" evidence="8">
    <location>
        <position position="73"/>
    </location>
    <ligand>
        <name>GMP</name>
        <dbReference type="ChEBI" id="CHEBI:58115"/>
    </ligand>
</feature>
<dbReference type="InterPro" id="IPR000836">
    <property type="entry name" value="PRTase_dom"/>
</dbReference>
<comment type="subunit">
    <text evidence="8">Homotetramer.</text>
</comment>
<dbReference type="NCBIfam" id="NF006613">
    <property type="entry name" value="PRK09177.1"/>
    <property type="match status" value="1"/>
</dbReference>
<keyword evidence="3 8" id="KW-0808">Transferase</keyword>
<keyword evidence="7 8" id="KW-0472">Membrane</keyword>
<feature type="binding site" evidence="8">
    <location>
        <begin position="95"/>
        <end position="103"/>
    </location>
    <ligand>
        <name>5-phospho-alpha-D-ribose 1-diphosphate</name>
        <dbReference type="ChEBI" id="CHEBI:58017"/>
    </ligand>
</feature>
<feature type="binding site" evidence="8">
    <location>
        <position position="142"/>
    </location>
    <ligand>
        <name>xanthine</name>
        <dbReference type="ChEBI" id="CHEBI:17712"/>
    </ligand>
</feature>
<comment type="similarity">
    <text evidence="8">Belongs to the purine/pyrimidine phosphoribosyltransferase family. XGPT subfamily.</text>
</comment>
<evidence type="ECO:0000256" key="6">
    <source>
        <dbReference type="ARBA" id="ARBA00022842"/>
    </source>
</evidence>
<evidence type="ECO:0000256" key="8">
    <source>
        <dbReference type="HAMAP-Rule" id="MF_01903"/>
    </source>
</evidence>
<evidence type="ECO:0000256" key="4">
    <source>
        <dbReference type="ARBA" id="ARBA00022723"/>
    </source>
</evidence>
<evidence type="ECO:0000256" key="2">
    <source>
        <dbReference type="ARBA" id="ARBA00022676"/>
    </source>
</evidence>
<keyword evidence="4 8" id="KW-0479">Metal-binding</keyword>
<dbReference type="RefSeq" id="WP_380692385.1">
    <property type="nucleotide sequence ID" value="NZ_JBHRYR010000002.1"/>
</dbReference>
<comment type="catalytic activity">
    <reaction evidence="8">
        <text>IMP + diphosphate = hypoxanthine + 5-phospho-alpha-D-ribose 1-diphosphate</text>
        <dbReference type="Rhea" id="RHEA:17973"/>
        <dbReference type="ChEBI" id="CHEBI:17368"/>
        <dbReference type="ChEBI" id="CHEBI:33019"/>
        <dbReference type="ChEBI" id="CHEBI:58017"/>
        <dbReference type="ChEBI" id="CHEBI:58053"/>
    </reaction>
</comment>
<keyword evidence="1 8" id="KW-1003">Cell membrane</keyword>
<comment type="caution">
    <text evidence="10">The sequence shown here is derived from an EMBL/GenBank/DDBJ whole genome shotgun (WGS) entry which is preliminary data.</text>
</comment>
<evidence type="ECO:0000259" key="9">
    <source>
        <dbReference type="Pfam" id="PF00156"/>
    </source>
</evidence>
<comment type="catalytic activity">
    <reaction evidence="8">
        <text>XMP + diphosphate = xanthine + 5-phospho-alpha-D-ribose 1-diphosphate</text>
        <dbReference type="Rhea" id="RHEA:10800"/>
        <dbReference type="ChEBI" id="CHEBI:17712"/>
        <dbReference type="ChEBI" id="CHEBI:33019"/>
        <dbReference type="ChEBI" id="CHEBI:57464"/>
        <dbReference type="ChEBI" id="CHEBI:58017"/>
        <dbReference type="EC" id="2.4.2.22"/>
    </reaction>
</comment>
<name>A0ABV7ZV19_9GAMM</name>
<dbReference type="PANTHER" id="PTHR39563:SF1">
    <property type="entry name" value="XANTHINE-GUANINE PHOSPHORIBOSYLTRANSFERASE"/>
    <property type="match status" value="1"/>
</dbReference>
<feature type="binding site" evidence="8">
    <location>
        <position position="73"/>
    </location>
    <ligand>
        <name>5-phospho-alpha-D-ribose 1-diphosphate</name>
        <dbReference type="ChEBI" id="CHEBI:58017"/>
    </ligand>
</feature>
<keyword evidence="5 8" id="KW-0660">Purine salvage</keyword>
<comment type="function">
    <text evidence="8">Purine salvage pathway enzyme that catalyzes the transfer of the ribosyl-5-phosphate group from 5-phospho-alpha-D-ribose 1-diphosphate (PRPP) to the N9 position of the 6-oxopurines guanine and xanthine to form the corresponding ribonucleotides GMP (guanosine 5'-monophosphate) and XMP (xanthosine 5'-monophosphate), with the release of PPi. To a lesser extent, also acts on hypoxanthine.</text>
</comment>
<dbReference type="InterPro" id="IPR029057">
    <property type="entry name" value="PRTase-like"/>
</dbReference>
<evidence type="ECO:0000313" key="11">
    <source>
        <dbReference type="Proteomes" id="UP001595617"/>
    </source>
</evidence>
<keyword evidence="2 8" id="KW-0328">Glycosyltransferase</keyword>
<dbReference type="EMBL" id="JBHRYR010000002">
    <property type="protein sequence ID" value="MFC3851267.1"/>
    <property type="molecule type" value="Genomic_DNA"/>
</dbReference>
<dbReference type="GO" id="GO:0000310">
    <property type="term" value="F:xanthine phosphoribosyltransferase activity"/>
    <property type="evidence" value="ECO:0007669"/>
    <property type="project" value="UniProtKB-EC"/>
</dbReference>
<dbReference type="CDD" id="cd06223">
    <property type="entry name" value="PRTases_typeI"/>
    <property type="match status" value="1"/>
</dbReference>
<comment type="pathway">
    <text evidence="8">Purine metabolism; GMP biosynthesis via salvage pathway; GMP from guanine: step 1/1.</text>
</comment>
<dbReference type="SUPFAM" id="SSF53271">
    <property type="entry name" value="PRTase-like"/>
    <property type="match status" value="1"/>
</dbReference>
<evidence type="ECO:0000256" key="7">
    <source>
        <dbReference type="ARBA" id="ARBA00023136"/>
    </source>
</evidence>
<organism evidence="10 11">
    <name type="scientific">Saccharospirillum mangrovi</name>
    <dbReference type="NCBI Taxonomy" id="2161747"/>
    <lineage>
        <taxon>Bacteria</taxon>
        <taxon>Pseudomonadati</taxon>
        <taxon>Pseudomonadota</taxon>
        <taxon>Gammaproteobacteria</taxon>
        <taxon>Oceanospirillales</taxon>
        <taxon>Saccharospirillaceae</taxon>
        <taxon>Saccharospirillum</taxon>
    </lineage>
</organism>
<feature type="binding site" evidence="8">
    <location>
        <position position="99"/>
    </location>
    <ligand>
        <name>xanthine</name>
        <dbReference type="ChEBI" id="CHEBI:17712"/>
    </ligand>
</feature>
<gene>
    <name evidence="8 10" type="primary">gpt</name>
    <name evidence="10" type="ORF">ACFOOG_00360</name>
</gene>
<dbReference type="HAMAP" id="MF_01903">
    <property type="entry name" value="XGPRT"/>
    <property type="match status" value="1"/>
</dbReference>
<reference evidence="11" key="1">
    <citation type="journal article" date="2019" name="Int. J. Syst. Evol. Microbiol.">
        <title>The Global Catalogue of Microorganisms (GCM) 10K type strain sequencing project: providing services to taxonomists for standard genome sequencing and annotation.</title>
        <authorList>
            <consortium name="The Broad Institute Genomics Platform"/>
            <consortium name="The Broad Institute Genome Sequencing Center for Infectious Disease"/>
            <person name="Wu L."/>
            <person name="Ma J."/>
        </authorList>
    </citation>
    <scope>NUCLEOTIDE SEQUENCE [LARGE SCALE GENOMIC DNA]</scope>
    <source>
        <strain evidence="11">IBRC 10765</strain>
    </source>
</reference>
<keyword evidence="6 8" id="KW-0460">Magnesium</keyword>
<keyword evidence="11" id="KW-1185">Reference proteome</keyword>
<accession>A0ABV7ZV19</accession>
<dbReference type="Gene3D" id="3.40.50.2020">
    <property type="match status" value="1"/>
</dbReference>
<comment type="catalytic activity">
    <reaction evidence="8">
        <text>GMP + diphosphate = guanine + 5-phospho-alpha-D-ribose 1-diphosphate</text>
        <dbReference type="Rhea" id="RHEA:25424"/>
        <dbReference type="ChEBI" id="CHEBI:16235"/>
        <dbReference type="ChEBI" id="CHEBI:33019"/>
        <dbReference type="ChEBI" id="CHEBI:58017"/>
        <dbReference type="ChEBI" id="CHEBI:58115"/>
    </reaction>
</comment>
<feature type="binding site" evidence="8">
    <location>
        <begin position="141"/>
        <end position="142"/>
    </location>
    <ligand>
        <name>GMP</name>
        <dbReference type="ChEBI" id="CHEBI:58115"/>
    </ligand>
</feature>
<dbReference type="PANTHER" id="PTHR39563">
    <property type="entry name" value="XANTHINE PHOSPHORIBOSYLTRANSFERASE"/>
    <property type="match status" value="1"/>
</dbReference>
<proteinExistence type="inferred from homology"/>
<feature type="binding site" evidence="8">
    <location>
        <position position="99"/>
    </location>
    <ligand>
        <name>guanine</name>
        <dbReference type="ChEBI" id="CHEBI:16235"/>
    </ligand>
</feature>
<feature type="binding site" evidence="8">
    <location>
        <position position="142"/>
    </location>
    <ligand>
        <name>guanine</name>
        <dbReference type="ChEBI" id="CHEBI:16235"/>
    </ligand>
</feature>
<evidence type="ECO:0000313" key="10">
    <source>
        <dbReference type="EMBL" id="MFC3851267.1"/>
    </source>
</evidence>
<feature type="domain" description="Phosphoribosyltransferase" evidence="9">
    <location>
        <begin position="13"/>
        <end position="149"/>
    </location>
</feature>
<feature type="binding site" evidence="8">
    <location>
        <begin position="99"/>
        <end position="103"/>
    </location>
    <ligand>
        <name>GMP</name>
        <dbReference type="ChEBI" id="CHEBI:58115"/>
    </ligand>
</feature>
<feature type="binding site" evidence="8">
    <location>
        <position position="96"/>
    </location>
    <ligand>
        <name>Mg(2+)</name>
        <dbReference type="ChEBI" id="CHEBI:18420"/>
    </ligand>
</feature>
<evidence type="ECO:0000256" key="3">
    <source>
        <dbReference type="ARBA" id="ARBA00022679"/>
    </source>
</evidence>
<feature type="binding site" evidence="8">
    <location>
        <begin position="41"/>
        <end position="42"/>
    </location>
    <ligand>
        <name>5-phospho-alpha-D-ribose 1-diphosphate</name>
        <dbReference type="ChEBI" id="CHEBI:58017"/>
    </ligand>
</feature>
<dbReference type="InterPro" id="IPR023747">
    <property type="entry name" value="Xanthine_Guanine_PRibTrfase"/>
</dbReference>
<comment type="pathway">
    <text evidence="8">Purine metabolism; XMP biosynthesis via salvage pathway; XMP from xanthine: step 1/1.</text>
</comment>
<sequence length="164" mass="18680">MTTERYRKYFTISWDQIHRDTRELSTRLVGNQYKGIIAITRGGLIPAGLIARELNILWVDTIGVSSYDHMEQRSLKVLKKFSPEVGDGEGYLLVDDLVDTGSTARLVRDMLPKAKFVTVYAKPDGIPLVDEFITEVSQDTWIQFPWDMGFSYVEPVISRFGKDG</sequence>
<dbReference type="Proteomes" id="UP001595617">
    <property type="component" value="Unassembled WGS sequence"/>
</dbReference>
<protein>
    <recommendedName>
        <fullName evidence="8">Xanthine-guanine phosphoribosyltransferase</fullName>
        <shortName evidence="8">XGPRT</shortName>
        <ecNumber evidence="8">2.4.2.22</ecNumber>
    </recommendedName>
    <alternativeName>
        <fullName evidence="8">Xanthine phosphoribosyltransferase</fullName>
    </alternativeName>
</protein>
<evidence type="ECO:0000256" key="1">
    <source>
        <dbReference type="ARBA" id="ARBA00022475"/>
    </source>
</evidence>
<dbReference type="Pfam" id="PF00156">
    <property type="entry name" value="Pribosyltran"/>
    <property type="match status" value="1"/>
</dbReference>
<comment type="subcellular location">
    <subcellularLocation>
        <location evidence="8">Cell membrane</location>
        <topology evidence="8">Peripheral membrane protein</topology>
    </subcellularLocation>
</comment>
<comment type="cofactor">
    <cofactor evidence="8">
        <name>Mg(2+)</name>
        <dbReference type="ChEBI" id="CHEBI:18420"/>
    </cofactor>
</comment>